<evidence type="ECO:0000256" key="8">
    <source>
        <dbReference type="SAM" id="Phobius"/>
    </source>
</evidence>
<organism evidence="9 10">
    <name type="scientific">Candidatus Portnoybacteria bacterium CG10_big_fil_rev_8_21_14_0_10_36_7</name>
    <dbReference type="NCBI Taxonomy" id="1974812"/>
    <lineage>
        <taxon>Bacteria</taxon>
        <taxon>Candidatus Portnoyibacteriota</taxon>
    </lineage>
</organism>
<comment type="subcellular location">
    <subcellularLocation>
        <location evidence="1">Cell membrane</location>
        <topology evidence="1">Multi-pass membrane protein</topology>
    </subcellularLocation>
</comment>
<accession>A0A2M8KD75</accession>
<gene>
    <name evidence="9" type="ORF">COU81_03855</name>
</gene>
<keyword evidence="4" id="KW-0808">Transferase</keyword>
<feature type="transmembrane region" description="Helical" evidence="8">
    <location>
        <begin position="209"/>
        <end position="225"/>
    </location>
</feature>
<evidence type="ECO:0000256" key="1">
    <source>
        <dbReference type="ARBA" id="ARBA00004651"/>
    </source>
</evidence>
<proteinExistence type="predicted"/>
<evidence type="ECO:0000256" key="4">
    <source>
        <dbReference type="ARBA" id="ARBA00022679"/>
    </source>
</evidence>
<keyword evidence="2" id="KW-1003">Cell membrane</keyword>
<evidence type="ECO:0000256" key="5">
    <source>
        <dbReference type="ARBA" id="ARBA00022692"/>
    </source>
</evidence>
<name>A0A2M8KD75_9BACT</name>
<evidence type="ECO:0000313" key="9">
    <source>
        <dbReference type="EMBL" id="PJE57856.1"/>
    </source>
</evidence>
<dbReference type="EMBL" id="PFDW01000075">
    <property type="protein sequence ID" value="PJE57856.1"/>
    <property type="molecule type" value="Genomic_DNA"/>
</dbReference>
<feature type="transmembrane region" description="Helical" evidence="8">
    <location>
        <begin position="330"/>
        <end position="355"/>
    </location>
</feature>
<protein>
    <submittedName>
        <fullName evidence="9">Uncharacterized protein</fullName>
    </submittedName>
</protein>
<dbReference type="InterPro" id="IPR050297">
    <property type="entry name" value="LipidA_mod_glycosyltrf_83"/>
</dbReference>
<evidence type="ECO:0000313" key="10">
    <source>
        <dbReference type="Proteomes" id="UP000231450"/>
    </source>
</evidence>
<sequence>MILAKYQKFLIFVLVSSFVVSIGYSFYFKNKPAVDSKRYDAVAMNLITGDGYRVDKNLDFDRDISIYLVGPGYEFFLAGAYLLFGHSVALIWILQALLLAGSAFFAYRISQLVFKDKWEPIIGLLAALFVGLSPDLVLVSSMVLSETLGIFLMLASIFLFFKYLDCNSTYRLLWMSLITTFAVLTRPVLLLLTVLYAVVMIIVKRRFDIVVFFLIGCAFFTPWIARNWSTYHTFIPFSLAGDIDLWWGNHEGASGELDTFPELSKIMSENSPAVVKQIVNKNVRQFITHHPIEFGKLVVKRISIYFSFIRPTGWWPYPGGIGYQFTWARFITLVLSSIYSIVLFILGSAGVWHYVKNKELISSRLSINILMTALIIMPLSIIFIFVESRYRYPIYPFMAIFGAYFLAFLIKDKKWYKNKILLWVAVILSLNSIIDLLTNIVRIKERL</sequence>
<evidence type="ECO:0000256" key="3">
    <source>
        <dbReference type="ARBA" id="ARBA00022676"/>
    </source>
</evidence>
<keyword evidence="7 8" id="KW-0472">Membrane</keyword>
<dbReference type="GO" id="GO:0009103">
    <property type="term" value="P:lipopolysaccharide biosynthetic process"/>
    <property type="evidence" value="ECO:0007669"/>
    <property type="project" value="UniProtKB-ARBA"/>
</dbReference>
<feature type="transmembrane region" description="Helical" evidence="8">
    <location>
        <begin position="6"/>
        <end position="28"/>
    </location>
</feature>
<feature type="transmembrane region" description="Helical" evidence="8">
    <location>
        <begin position="148"/>
        <end position="165"/>
    </location>
</feature>
<feature type="transmembrane region" description="Helical" evidence="8">
    <location>
        <begin position="392"/>
        <end position="410"/>
    </location>
</feature>
<feature type="transmembrane region" description="Helical" evidence="8">
    <location>
        <begin position="367"/>
        <end position="386"/>
    </location>
</feature>
<keyword evidence="6 8" id="KW-1133">Transmembrane helix</keyword>
<dbReference type="GO" id="GO:0005886">
    <property type="term" value="C:plasma membrane"/>
    <property type="evidence" value="ECO:0007669"/>
    <property type="project" value="UniProtKB-SubCell"/>
</dbReference>
<evidence type="ECO:0000256" key="6">
    <source>
        <dbReference type="ARBA" id="ARBA00022989"/>
    </source>
</evidence>
<feature type="transmembrane region" description="Helical" evidence="8">
    <location>
        <begin position="90"/>
        <end position="109"/>
    </location>
</feature>
<dbReference type="AlphaFoldDB" id="A0A2M8KD75"/>
<evidence type="ECO:0000256" key="2">
    <source>
        <dbReference type="ARBA" id="ARBA00022475"/>
    </source>
</evidence>
<feature type="transmembrane region" description="Helical" evidence="8">
    <location>
        <begin position="64"/>
        <end position="84"/>
    </location>
</feature>
<dbReference type="GO" id="GO:0016763">
    <property type="term" value="F:pentosyltransferase activity"/>
    <property type="evidence" value="ECO:0007669"/>
    <property type="project" value="TreeGrafter"/>
</dbReference>
<keyword evidence="3" id="KW-0328">Glycosyltransferase</keyword>
<dbReference type="PANTHER" id="PTHR33908">
    <property type="entry name" value="MANNOSYLTRANSFERASE YKCB-RELATED"/>
    <property type="match status" value="1"/>
</dbReference>
<reference evidence="10" key="1">
    <citation type="submission" date="2017-09" db="EMBL/GenBank/DDBJ databases">
        <title>Depth-based differentiation of microbial function through sediment-hosted aquifers and enrichment of novel symbionts in the deep terrestrial subsurface.</title>
        <authorList>
            <person name="Probst A.J."/>
            <person name="Ladd B."/>
            <person name="Jarett J.K."/>
            <person name="Geller-Mcgrath D.E."/>
            <person name="Sieber C.M.K."/>
            <person name="Emerson J.B."/>
            <person name="Anantharaman K."/>
            <person name="Thomas B.C."/>
            <person name="Malmstrom R."/>
            <person name="Stieglmeier M."/>
            <person name="Klingl A."/>
            <person name="Woyke T."/>
            <person name="Ryan C.M."/>
            <person name="Banfield J.F."/>
        </authorList>
    </citation>
    <scope>NUCLEOTIDE SEQUENCE [LARGE SCALE GENOMIC DNA]</scope>
</reference>
<feature type="transmembrane region" description="Helical" evidence="8">
    <location>
        <begin position="172"/>
        <end position="203"/>
    </location>
</feature>
<comment type="caution">
    <text evidence="9">The sequence shown here is derived from an EMBL/GenBank/DDBJ whole genome shotgun (WGS) entry which is preliminary data.</text>
</comment>
<evidence type="ECO:0000256" key="7">
    <source>
        <dbReference type="ARBA" id="ARBA00023136"/>
    </source>
</evidence>
<dbReference type="PANTHER" id="PTHR33908:SF11">
    <property type="entry name" value="MEMBRANE PROTEIN"/>
    <property type="match status" value="1"/>
</dbReference>
<keyword evidence="5 8" id="KW-0812">Transmembrane</keyword>
<feature type="transmembrane region" description="Helical" evidence="8">
    <location>
        <begin position="422"/>
        <end position="441"/>
    </location>
</feature>
<dbReference type="Proteomes" id="UP000231450">
    <property type="component" value="Unassembled WGS sequence"/>
</dbReference>